<dbReference type="Proteomes" id="UP000075884">
    <property type="component" value="Unassembled WGS sequence"/>
</dbReference>
<keyword evidence="2" id="KW-0472">Membrane</keyword>
<sequence>MRKKFVQTLAAQQLELSSHIRTHDMELDKEQPRQYLPQQHQQQPQQQNQLYRHQPSGTVDDPIEIMDDDQEVELMMERHRKYHPRKYVNLQQPPSKIYYDAIDKSLSPTLDKENQDMDDDEDERNQLVIDCMKEPNNNSNTVHNSNCEQPNGGLQSGGFTSIPMTNETHSTVRHPPEQLTAATNYIWHTPQTESQIVSNHMELLRMMQHRMNSSNLPSDTPAPMMMQQYPPSQQNPQRTHPYERSSSSMGMVPPNSSGKSAFSTPQDKPQEANRMTAEMMPPPPPQQQIPPAMPVAPRTPFYQPYVAPYSYADYSGNGLNFGSFSALDEWLRAGYPPPHMLSATEYQYYYNCYISRLILQQQQQEQQQQEQQQQQQQQSQHDHHYRDYSTLALAAGIATAGYLPPPQYGFAKPAAPASVEPPVYGTPSAVNFSQHNGGDSVGSSGAAGYLPASLPETSAASPSQAVQPSSYPTSNQQPPPNPTTPTTDGRHRLVAPRPEVTRPSVINETPSPAHHSSRSNVLAICYATAAFLYATSRFYDVDLFYTTSCFNDVFFFNVSTFCFCDIFIIYATSAFFHATSFVHVVSCIYNISVFYDVSFSYGIHVLYCVSFIYATSFFHDVSFICAFYAIAFFYAISFICAASFLYANFFIYATSSFFCSTTFVHDVPPIYGIFVFNVSIIYAVSFFYAVFFCYVTIAFFYATASGSPIYAISVFYDVSFINATYCFYAISACVYACFIFYDVTTVCAIFGYITFAFFYATPFNSTISACFYACFIFYDVTTVCAIFGYITFAFFYATTFDSSIIPIDRIYVFYDVFFINATYCF</sequence>
<reference evidence="3" key="2">
    <citation type="submission" date="2020-05" db="UniProtKB">
        <authorList>
            <consortium name="EnsemblMetazoa"/>
        </authorList>
    </citation>
    <scope>IDENTIFICATION</scope>
    <source>
        <strain evidence="3">WRAIR2</strain>
    </source>
</reference>
<feature type="transmembrane region" description="Helical" evidence="2">
    <location>
        <begin position="625"/>
        <end position="651"/>
    </location>
</feature>
<dbReference type="STRING" id="7168.A0A182NT09"/>
<evidence type="ECO:0000256" key="1">
    <source>
        <dbReference type="SAM" id="MobiDB-lite"/>
    </source>
</evidence>
<keyword evidence="2" id="KW-0812">Transmembrane</keyword>
<keyword evidence="2" id="KW-1133">Transmembrane helix</keyword>
<feature type="compositionally biased region" description="Polar residues" evidence="1">
    <location>
        <begin position="244"/>
        <end position="267"/>
    </location>
</feature>
<evidence type="ECO:0000256" key="2">
    <source>
        <dbReference type="SAM" id="Phobius"/>
    </source>
</evidence>
<feature type="transmembrane region" description="Helical" evidence="2">
    <location>
        <begin position="671"/>
        <end position="702"/>
    </location>
</feature>
<keyword evidence="4" id="KW-1185">Reference proteome</keyword>
<feature type="transmembrane region" description="Helical" evidence="2">
    <location>
        <begin position="771"/>
        <end position="797"/>
    </location>
</feature>
<feature type="transmembrane region" description="Helical" evidence="2">
    <location>
        <begin position="738"/>
        <end position="759"/>
    </location>
</feature>
<evidence type="ECO:0000313" key="3">
    <source>
        <dbReference type="EnsemblMetazoa" id="ADIR010799-PA"/>
    </source>
</evidence>
<feature type="transmembrane region" description="Helical" evidence="2">
    <location>
        <begin position="553"/>
        <end position="571"/>
    </location>
</feature>
<protein>
    <submittedName>
        <fullName evidence="3">Uncharacterized protein</fullName>
    </submittedName>
</protein>
<dbReference type="EnsemblMetazoa" id="ADIR010799-RA">
    <property type="protein sequence ID" value="ADIR010799-PA"/>
    <property type="gene ID" value="ADIR010799"/>
</dbReference>
<feature type="transmembrane region" description="Helical" evidence="2">
    <location>
        <begin position="709"/>
        <end position="732"/>
    </location>
</feature>
<feature type="compositionally biased region" description="Low complexity" evidence="1">
    <location>
        <begin position="437"/>
        <end position="448"/>
    </location>
</feature>
<dbReference type="AlphaFoldDB" id="A0A182NT09"/>
<accession>A0A182NT09</accession>
<name>A0A182NT09_9DIPT</name>
<feature type="compositionally biased region" description="Low complexity" evidence="1">
    <location>
        <begin position="458"/>
        <end position="476"/>
    </location>
</feature>
<organism evidence="3 4">
    <name type="scientific">Anopheles dirus</name>
    <dbReference type="NCBI Taxonomy" id="7168"/>
    <lineage>
        <taxon>Eukaryota</taxon>
        <taxon>Metazoa</taxon>
        <taxon>Ecdysozoa</taxon>
        <taxon>Arthropoda</taxon>
        <taxon>Hexapoda</taxon>
        <taxon>Insecta</taxon>
        <taxon>Pterygota</taxon>
        <taxon>Neoptera</taxon>
        <taxon>Endopterygota</taxon>
        <taxon>Diptera</taxon>
        <taxon>Nematocera</taxon>
        <taxon>Culicoidea</taxon>
        <taxon>Culicidae</taxon>
        <taxon>Anophelinae</taxon>
        <taxon>Anopheles</taxon>
    </lineage>
</organism>
<dbReference type="VEuPathDB" id="VectorBase:ADIR010799"/>
<feature type="region of interest" description="Disordered" evidence="1">
    <location>
        <begin position="32"/>
        <end position="62"/>
    </location>
</feature>
<reference evidence="4" key="1">
    <citation type="submission" date="2013-03" db="EMBL/GenBank/DDBJ databases">
        <title>The Genome Sequence of Anopheles dirus WRAIR2.</title>
        <authorList>
            <consortium name="The Broad Institute Genomics Platform"/>
            <person name="Neafsey D.E."/>
            <person name="Walton C."/>
            <person name="Walker B."/>
            <person name="Young S.K."/>
            <person name="Zeng Q."/>
            <person name="Gargeya S."/>
            <person name="Fitzgerald M."/>
            <person name="Haas B."/>
            <person name="Abouelleil A."/>
            <person name="Allen A.W."/>
            <person name="Alvarado L."/>
            <person name="Arachchi H.M."/>
            <person name="Berlin A.M."/>
            <person name="Chapman S.B."/>
            <person name="Gainer-Dewar J."/>
            <person name="Goldberg J."/>
            <person name="Griggs A."/>
            <person name="Gujja S."/>
            <person name="Hansen M."/>
            <person name="Howarth C."/>
            <person name="Imamovic A."/>
            <person name="Ireland A."/>
            <person name="Larimer J."/>
            <person name="McCowan C."/>
            <person name="Murphy C."/>
            <person name="Pearson M."/>
            <person name="Poon T.W."/>
            <person name="Priest M."/>
            <person name="Roberts A."/>
            <person name="Saif S."/>
            <person name="Shea T."/>
            <person name="Sisk P."/>
            <person name="Sykes S."/>
            <person name="Wortman J."/>
            <person name="Nusbaum C."/>
            <person name="Birren B."/>
        </authorList>
    </citation>
    <scope>NUCLEOTIDE SEQUENCE [LARGE SCALE GENOMIC DNA]</scope>
    <source>
        <strain evidence="4">WRAIR2</strain>
    </source>
</reference>
<feature type="compositionally biased region" description="Low complexity" evidence="1">
    <location>
        <begin position="33"/>
        <end position="55"/>
    </location>
</feature>
<feature type="region of interest" description="Disordered" evidence="1">
    <location>
        <begin position="212"/>
        <end position="287"/>
    </location>
</feature>
<evidence type="ECO:0000313" key="4">
    <source>
        <dbReference type="Proteomes" id="UP000075884"/>
    </source>
</evidence>
<feature type="transmembrane region" description="Helical" evidence="2">
    <location>
        <begin position="601"/>
        <end position="618"/>
    </location>
</feature>
<proteinExistence type="predicted"/>
<feature type="compositionally biased region" description="Low complexity" evidence="1">
    <location>
        <begin position="221"/>
        <end position="237"/>
    </location>
</feature>
<feature type="region of interest" description="Disordered" evidence="1">
    <location>
        <begin position="430"/>
        <end position="516"/>
    </location>
</feature>